<keyword evidence="10" id="KW-1185">Reference proteome</keyword>
<reference evidence="9 10" key="1">
    <citation type="journal article" date="2024" name="Nat. Commun.">
        <title>Phylogenomics reveals the evolutionary origins of lichenization in chlorophyte algae.</title>
        <authorList>
            <person name="Puginier C."/>
            <person name="Libourel C."/>
            <person name="Otte J."/>
            <person name="Skaloud P."/>
            <person name="Haon M."/>
            <person name="Grisel S."/>
            <person name="Petersen M."/>
            <person name="Berrin J.G."/>
            <person name="Delaux P.M."/>
            <person name="Dal Grande F."/>
            <person name="Keller J."/>
        </authorList>
    </citation>
    <scope>NUCLEOTIDE SEQUENCE [LARGE SCALE GENOMIC DNA]</scope>
    <source>
        <strain evidence="9 10">SAG 2043</strain>
    </source>
</reference>
<evidence type="ECO:0000256" key="5">
    <source>
        <dbReference type="ARBA" id="ARBA00023054"/>
    </source>
</evidence>
<evidence type="ECO:0000313" key="9">
    <source>
        <dbReference type="EMBL" id="KAK9806847.1"/>
    </source>
</evidence>
<evidence type="ECO:0000256" key="3">
    <source>
        <dbReference type="ARBA" id="ARBA00022692"/>
    </source>
</evidence>
<dbReference type="AlphaFoldDB" id="A0AAW1PFE8"/>
<keyword evidence="6" id="KW-0496">Mitochondrion</keyword>
<protein>
    <recommendedName>
        <fullName evidence="11">Mitochondrial calcium uniporter regulator 1</fullName>
    </recommendedName>
</protein>
<sequence>MGSRSLLVDTLGLMRRFETIGMTRQQSEALTEHLTEILCLNKEKIADSFVSKFALEKAVLEQEARIAGFKSEVSKSQELHLASLTRDTERLTANLEKIRAEIRYEVDKLTASQRLDLNLEKGRMRDELQALRDKANELEIKMDKETNSLKAAVEQTKNETIKYCLGMMLAFTTAGLGAARLVSH</sequence>
<dbReference type="PANTHER" id="PTHR14360:SF1">
    <property type="entry name" value="PROTEIN FMP32, MITOCHONDRIAL"/>
    <property type="match status" value="1"/>
</dbReference>
<evidence type="ECO:0000256" key="4">
    <source>
        <dbReference type="ARBA" id="ARBA00022989"/>
    </source>
</evidence>
<evidence type="ECO:0000256" key="8">
    <source>
        <dbReference type="SAM" id="Coils"/>
    </source>
</evidence>
<evidence type="ECO:0000256" key="7">
    <source>
        <dbReference type="ARBA" id="ARBA00023136"/>
    </source>
</evidence>
<comment type="caution">
    <text evidence="9">The sequence shown here is derived from an EMBL/GenBank/DDBJ whole genome shotgun (WGS) entry which is preliminary data.</text>
</comment>
<dbReference type="Proteomes" id="UP001489004">
    <property type="component" value="Unassembled WGS sequence"/>
</dbReference>
<dbReference type="InterPro" id="IPR024461">
    <property type="entry name" value="CCDC90-like"/>
</dbReference>
<keyword evidence="7" id="KW-0472">Membrane</keyword>
<evidence type="ECO:0000256" key="1">
    <source>
        <dbReference type="ARBA" id="ARBA00004173"/>
    </source>
</evidence>
<keyword evidence="3" id="KW-0812">Transmembrane</keyword>
<dbReference type="PANTHER" id="PTHR14360">
    <property type="entry name" value="PROTEIN FMP32, MITOCHONDRIAL"/>
    <property type="match status" value="1"/>
</dbReference>
<dbReference type="GO" id="GO:0005739">
    <property type="term" value="C:mitochondrion"/>
    <property type="evidence" value="ECO:0007669"/>
    <property type="project" value="UniProtKB-SubCell"/>
</dbReference>
<feature type="coiled-coil region" evidence="8">
    <location>
        <begin position="81"/>
        <end position="155"/>
    </location>
</feature>
<keyword evidence="5 8" id="KW-0175">Coiled coil</keyword>
<dbReference type="Pfam" id="PF07798">
    <property type="entry name" value="CCDC90-like"/>
    <property type="match status" value="1"/>
</dbReference>
<dbReference type="EMBL" id="JALJOR010000013">
    <property type="protein sequence ID" value="KAK9806847.1"/>
    <property type="molecule type" value="Genomic_DNA"/>
</dbReference>
<dbReference type="Gene3D" id="1.20.5.340">
    <property type="match status" value="1"/>
</dbReference>
<accession>A0AAW1PFE8</accession>
<keyword evidence="4" id="KW-1133">Transmembrane helix</keyword>
<proteinExistence type="predicted"/>
<gene>
    <name evidence="9" type="ORF">WJX72_004812</name>
</gene>
<dbReference type="GO" id="GO:0016020">
    <property type="term" value="C:membrane"/>
    <property type="evidence" value="ECO:0007669"/>
    <property type="project" value="UniProtKB-SubCell"/>
</dbReference>
<evidence type="ECO:0000256" key="2">
    <source>
        <dbReference type="ARBA" id="ARBA00004370"/>
    </source>
</evidence>
<evidence type="ECO:0000313" key="10">
    <source>
        <dbReference type="Proteomes" id="UP001489004"/>
    </source>
</evidence>
<name>A0AAW1PFE8_9CHLO</name>
<evidence type="ECO:0008006" key="11">
    <source>
        <dbReference type="Google" id="ProtNLM"/>
    </source>
</evidence>
<evidence type="ECO:0000256" key="6">
    <source>
        <dbReference type="ARBA" id="ARBA00023128"/>
    </source>
</evidence>
<organism evidence="9 10">
    <name type="scientific">[Myrmecia] bisecta</name>
    <dbReference type="NCBI Taxonomy" id="41462"/>
    <lineage>
        <taxon>Eukaryota</taxon>
        <taxon>Viridiplantae</taxon>
        <taxon>Chlorophyta</taxon>
        <taxon>core chlorophytes</taxon>
        <taxon>Trebouxiophyceae</taxon>
        <taxon>Trebouxiales</taxon>
        <taxon>Trebouxiaceae</taxon>
        <taxon>Myrmecia</taxon>
    </lineage>
</organism>
<comment type="subcellular location">
    <subcellularLocation>
        <location evidence="2">Membrane</location>
    </subcellularLocation>
    <subcellularLocation>
        <location evidence="1">Mitochondrion</location>
    </subcellularLocation>
</comment>